<dbReference type="HOGENOM" id="CLU_1844111_0_0_9"/>
<accession>F0T0P5</accession>
<protein>
    <submittedName>
        <fullName evidence="1">Uncharacterized protein</fullName>
    </submittedName>
</protein>
<gene>
    <name evidence="1" type="ordered locus">Sgly_0753</name>
</gene>
<dbReference type="Proteomes" id="UP000007488">
    <property type="component" value="Chromosome"/>
</dbReference>
<dbReference type="KEGG" id="sgy:Sgly_0753"/>
<sequence>MVEKAITVSKDIEQLRDGIDQILKTCVMDKEELNYKEKELQDLLHEIEFAESLDRKYQKNFISKLQYHRRDRRRLKDELFLIEPVARLLNEKYPNLINDLNKALGKCRKDEESLKSRIYKPRTTVLKELLENAEARGGQ</sequence>
<dbReference type="RefSeq" id="WP_013623981.1">
    <property type="nucleotide sequence ID" value="NC_015172.1"/>
</dbReference>
<reference evidence="1 2" key="1">
    <citation type="journal article" date="2011" name="Stand. Genomic Sci.">
        <title>Complete genome sequence of Syntrophobotulus glycolicus type strain (FlGlyR).</title>
        <authorList>
            <person name="Han C."/>
            <person name="Mwirichia R."/>
            <person name="Chertkov O."/>
            <person name="Held B."/>
            <person name="Lapidus A."/>
            <person name="Nolan M."/>
            <person name="Lucas S."/>
            <person name="Hammon N."/>
            <person name="Deshpande S."/>
            <person name="Cheng J.F."/>
            <person name="Tapia R."/>
            <person name="Goodwin L."/>
            <person name="Pitluck S."/>
            <person name="Huntemann M."/>
            <person name="Liolios K."/>
            <person name="Ivanova N."/>
            <person name="Pagani I."/>
            <person name="Mavromatis K."/>
            <person name="Ovchinikova G."/>
            <person name="Pati A."/>
            <person name="Chen A."/>
            <person name="Palaniappan K."/>
            <person name="Land M."/>
            <person name="Hauser L."/>
            <person name="Brambilla E.M."/>
            <person name="Rohde M."/>
            <person name="Spring S."/>
            <person name="Sikorski J."/>
            <person name="Goker M."/>
            <person name="Woyke T."/>
            <person name="Bristow J."/>
            <person name="Eisen J.A."/>
            <person name="Markowitz V."/>
            <person name="Hugenholtz P."/>
            <person name="Kyrpides N.C."/>
            <person name="Klenk H.P."/>
            <person name="Detter J.C."/>
        </authorList>
    </citation>
    <scope>NUCLEOTIDE SEQUENCE [LARGE SCALE GENOMIC DNA]</scope>
    <source>
        <strain evidence="2">DSM 8271 / FlGlyR</strain>
    </source>
</reference>
<evidence type="ECO:0000313" key="1">
    <source>
        <dbReference type="EMBL" id="ADY55110.1"/>
    </source>
</evidence>
<dbReference type="STRING" id="645991.Sgly_0753"/>
<organism evidence="1 2">
    <name type="scientific">Syntrophobotulus glycolicus (strain DSM 8271 / FlGlyR)</name>
    <dbReference type="NCBI Taxonomy" id="645991"/>
    <lineage>
        <taxon>Bacteria</taxon>
        <taxon>Bacillati</taxon>
        <taxon>Bacillota</taxon>
        <taxon>Clostridia</taxon>
        <taxon>Eubacteriales</taxon>
        <taxon>Desulfitobacteriaceae</taxon>
        <taxon>Syntrophobotulus</taxon>
    </lineage>
</organism>
<keyword evidence="2" id="KW-1185">Reference proteome</keyword>
<dbReference type="OrthoDB" id="2057244at2"/>
<proteinExistence type="predicted"/>
<evidence type="ECO:0000313" key="2">
    <source>
        <dbReference type="Proteomes" id="UP000007488"/>
    </source>
</evidence>
<reference evidence="2" key="2">
    <citation type="submission" date="2011-02" db="EMBL/GenBank/DDBJ databases">
        <title>The complete genome of Syntrophobotulus glycolicus DSM 8271.</title>
        <authorList>
            <person name="Lucas S."/>
            <person name="Copeland A."/>
            <person name="Lapidus A."/>
            <person name="Bruce D."/>
            <person name="Goodwin L."/>
            <person name="Pitluck S."/>
            <person name="Kyrpides N."/>
            <person name="Mavromatis K."/>
            <person name="Pagani I."/>
            <person name="Ivanova N."/>
            <person name="Mikhailova N."/>
            <person name="Chertkov O."/>
            <person name="Held B."/>
            <person name="Detter J.C."/>
            <person name="Tapia R."/>
            <person name="Han C."/>
            <person name="Land M."/>
            <person name="Hauser L."/>
            <person name="Markowitz V."/>
            <person name="Cheng J.-F."/>
            <person name="Hugenholtz P."/>
            <person name="Woyke T."/>
            <person name="Wu D."/>
            <person name="Spring S."/>
            <person name="Schroeder M."/>
            <person name="Brambilla E."/>
            <person name="Klenk H.-P."/>
            <person name="Eisen J.A."/>
        </authorList>
    </citation>
    <scope>NUCLEOTIDE SEQUENCE [LARGE SCALE GENOMIC DNA]</scope>
    <source>
        <strain evidence="2">DSM 8271 / FlGlyR</strain>
    </source>
</reference>
<name>F0T0P5_SYNGF</name>
<dbReference type="EMBL" id="CP002547">
    <property type="protein sequence ID" value="ADY55110.1"/>
    <property type="molecule type" value="Genomic_DNA"/>
</dbReference>
<dbReference type="AlphaFoldDB" id="F0T0P5"/>